<comment type="similarity">
    <text evidence="6">Belongs to the TRAFAC class OBG-HflX-like GTPase superfamily. HflX GTPase family.</text>
</comment>
<dbReference type="AlphaFoldDB" id="A0A2S8GDF1"/>
<evidence type="ECO:0000259" key="10">
    <source>
        <dbReference type="PROSITE" id="PS51705"/>
    </source>
</evidence>
<keyword evidence="3 6" id="KW-0547">Nucleotide-binding</keyword>
<dbReference type="GO" id="GO:0003924">
    <property type="term" value="F:GTPase activity"/>
    <property type="evidence" value="ECO:0007669"/>
    <property type="project" value="UniProtKB-UniRule"/>
</dbReference>
<evidence type="ECO:0000256" key="5">
    <source>
        <dbReference type="ARBA" id="ARBA00023134"/>
    </source>
</evidence>
<dbReference type="PROSITE" id="PS51705">
    <property type="entry name" value="G_HFLX"/>
    <property type="match status" value="1"/>
</dbReference>
<dbReference type="RefSeq" id="WP_105338696.1">
    <property type="nucleotide sequence ID" value="NZ_PUHZ01000025.1"/>
</dbReference>
<keyword evidence="5 6" id="KW-0342">GTP-binding</keyword>
<dbReference type="PIRSF" id="PIRSF006809">
    <property type="entry name" value="GTP-binding_hflX_prd"/>
    <property type="match status" value="1"/>
</dbReference>
<keyword evidence="1 6" id="KW-0963">Cytoplasm</keyword>
<keyword evidence="4 8" id="KW-0460">Magnesium</keyword>
<evidence type="ECO:0000256" key="8">
    <source>
        <dbReference type="PIRSR" id="PIRSR006809-2"/>
    </source>
</evidence>
<evidence type="ECO:0000313" key="11">
    <source>
        <dbReference type="EMBL" id="PQO42114.1"/>
    </source>
</evidence>
<keyword evidence="2 8" id="KW-0479">Metal-binding</keyword>
<comment type="function">
    <text evidence="6">GTPase that associates with the 50S ribosomal subunit and may have a role during protein synthesis or ribosome biogenesis.</text>
</comment>
<dbReference type="PANTHER" id="PTHR10229">
    <property type="entry name" value="GTP-BINDING PROTEIN HFLX"/>
    <property type="match status" value="1"/>
</dbReference>
<dbReference type="EMBL" id="PUHZ01000025">
    <property type="protein sequence ID" value="PQO42114.1"/>
    <property type="molecule type" value="Genomic_DNA"/>
</dbReference>
<dbReference type="GO" id="GO:0005525">
    <property type="term" value="F:GTP binding"/>
    <property type="evidence" value="ECO:0007669"/>
    <property type="project" value="UniProtKB-UniRule"/>
</dbReference>
<dbReference type="PANTHER" id="PTHR10229:SF0">
    <property type="entry name" value="GTP-BINDING PROTEIN 6-RELATED"/>
    <property type="match status" value="1"/>
</dbReference>
<dbReference type="InterPro" id="IPR030394">
    <property type="entry name" value="G_HFLX_dom"/>
</dbReference>
<accession>A0A2S8GDF1</accession>
<feature type="binding site" evidence="7">
    <location>
        <begin position="254"/>
        <end position="257"/>
    </location>
    <ligand>
        <name>GTP</name>
        <dbReference type="ChEBI" id="CHEBI:37565"/>
    </ligand>
</feature>
<evidence type="ECO:0000256" key="7">
    <source>
        <dbReference type="PIRSR" id="PIRSR006809-1"/>
    </source>
</evidence>
<organism evidence="11 12">
    <name type="scientific">Blastopirellula marina</name>
    <dbReference type="NCBI Taxonomy" id="124"/>
    <lineage>
        <taxon>Bacteria</taxon>
        <taxon>Pseudomonadati</taxon>
        <taxon>Planctomycetota</taxon>
        <taxon>Planctomycetia</taxon>
        <taxon>Pirellulales</taxon>
        <taxon>Pirellulaceae</taxon>
        <taxon>Blastopirellula</taxon>
    </lineage>
</organism>
<dbReference type="GO" id="GO:0005737">
    <property type="term" value="C:cytoplasm"/>
    <property type="evidence" value="ECO:0007669"/>
    <property type="project" value="UniProtKB-SubCell"/>
</dbReference>
<evidence type="ECO:0000256" key="6">
    <source>
        <dbReference type="HAMAP-Rule" id="MF_00900"/>
    </source>
</evidence>
<feature type="domain" description="Hflx-type G" evidence="10">
    <location>
        <begin position="201"/>
        <end position="367"/>
    </location>
</feature>
<feature type="binding site" evidence="7">
    <location>
        <begin position="232"/>
        <end position="236"/>
    </location>
    <ligand>
        <name>GTP</name>
        <dbReference type="ChEBI" id="CHEBI:37565"/>
    </ligand>
</feature>
<evidence type="ECO:0000256" key="1">
    <source>
        <dbReference type="ARBA" id="ARBA00022490"/>
    </source>
</evidence>
<dbReference type="Pfam" id="PF01926">
    <property type="entry name" value="MMR_HSR1"/>
    <property type="match status" value="1"/>
</dbReference>
<proteinExistence type="inferred from homology"/>
<dbReference type="InterPro" id="IPR042108">
    <property type="entry name" value="GTPase_HflX_N_sf"/>
</dbReference>
<comment type="subcellular location">
    <subcellularLocation>
        <location evidence="6">Cytoplasm</location>
    </subcellularLocation>
    <text evidence="6">May associate with membranes.</text>
</comment>
<dbReference type="PRINTS" id="PR00326">
    <property type="entry name" value="GTP1OBG"/>
</dbReference>
<feature type="binding site" evidence="8">
    <location>
        <position position="214"/>
    </location>
    <ligand>
        <name>Mg(2+)</name>
        <dbReference type="ChEBI" id="CHEBI:18420"/>
    </ligand>
</feature>
<dbReference type="Gene3D" id="6.10.250.2860">
    <property type="match status" value="1"/>
</dbReference>
<dbReference type="Proteomes" id="UP000237819">
    <property type="component" value="Unassembled WGS sequence"/>
</dbReference>
<comment type="subunit">
    <text evidence="6">Monomer. Associates with the 50S ribosomal subunit.</text>
</comment>
<reference evidence="11 12" key="1">
    <citation type="submission" date="2018-02" db="EMBL/GenBank/DDBJ databases">
        <title>Comparative genomes isolates from brazilian mangrove.</title>
        <authorList>
            <person name="Araujo J.E."/>
            <person name="Taketani R.G."/>
            <person name="Silva M.C.P."/>
            <person name="Loureco M.V."/>
            <person name="Andreote F.D."/>
        </authorList>
    </citation>
    <scope>NUCLEOTIDE SEQUENCE [LARGE SCALE GENOMIC DNA]</scope>
    <source>
        <strain evidence="11 12">Nap-Phe MGV</strain>
    </source>
</reference>
<comment type="caution">
    <text evidence="11">The sequence shown here is derived from an EMBL/GenBank/DDBJ whole genome shotgun (WGS) entry which is preliminary data.</text>
</comment>
<evidence type="ECO:0000313" key="12">
    <source>
        <dbReference type="Proteomes" id="UP000237819"/>
    </source>
</evidence>
<dbReference type="GO" id="GO:0043022">
    <property type="term" value="F:ribosome binding"/>
    <property type="evidence" value="ECO:0007669"/>
    <property type="project" value="TreeGrafter"/>
</dbReference>
<dbReference type="HAMAP" id="MF_00900">
    <property type="entry name" value="GTPase_HflX"/>
    <property type="match status" value="1"/>
</dbReference>
<gene>
    <name evidence="6 11" type="primary">hflX</name>
    <name evidence="11" type="ORF">C5Y93_27595</name>
</gene>
<dbReference type="NCBIfam" id="TIGR03156">
    <property type="entry name" value="GTP_HflX"/>
    <property type="match status" value="1"/>
</dbReference>
<evidence type="ECO:0000256" key="3">
    <source>
        <dbReference type="ARBA" id="ARBA00022741"/>
    </source>
</evidence>
<dbReference type="Pfam" id="PF13167">
    <property type="entry name" value="GTP-bdg_N"/>
    <property type="match status" value="1"/>
</dbReference>
<dbReference type="Pfam" id="PF16360">
    <property type="entry name" value="GTP-bdg_M"/>
    <property type="match status" value="1"/>
</dbReference>
<dbReference type="GO" id="GO:0046872">
    <property type="term" value="F:metal ion binding"/>
    <property type="evidence" value="ECO:0007669"/>
    <property type="project" value="UniProtKB-KW"/>
</dbReference>
<feature type="binding site" evidence="8">
    <location>
        <position position="234"/>
    </location>
    <ligand>
        <name>Mg(2+)</name>
        <dbReference type="ChEBI" id="CHEBI:18420"/>
    </ligand>
</feature>
<evidence type="ECO:0000256" key="9">
    <source>
        <dbReference type="SAM" id="Coils"/>
    </source>
</evidence>
<dbReference type="Gene3D" id="3.40.50.11060">
    <property type="entry name" value="GTPase HflX, N-terminal domain"/>
    <property type="match status" value="1"/>
</dbReference>
<dbReference type="InterPro" id="IPR027417">
    <property type="entry name" value="P-loop_NTPase"/>
</dbReference>
<feature type="coiled-coil region" evidence="9">
    <location>
        <begin position="162"/>
        <end position="196"/>
    </location>
</feature>
<name>A0A2S8GDF1_9BACT</name>
<dbReference type="Gene3D" id="3.40.50.300">
    <property type="entry name" value="P-loop containing nucleotide triphosphate hydrolases"/>
    <property type="match status" value="1"/>
</dbReference>
<dbReference type="OrthoDB" id="9812272at2"/>
<dbReference type="FunFam" id="3.40.50.11060:FF:000001">
    <property type="entry name" value="GTPase HflX"/>
    <property type="match status" value="1"/>
</dbReference>
<evidence type="ECO:0000256" key="4">
    <source>
        <dbReference type="ARBA" id="ARBA00022842"/>
    </source>
</evidence>
<feature type="binding site" evidence="7">
    <location>
        <begin position="320"/>
        <end position="323"/>
    </location>
    <ligand>
        <name>GTP</name>
        <dbReference type="ChEBI" id="CHEBI:37565"/>
    </ligand>
</feature>
<dbReference type="InterPro" id="IPR025121">
    <property type="entry name" value="GTPase_HflX_N"/>
</dbReference>
<feature type="binding site" evidence="7">
    <location>
        <begin position="207"/>
        <end position="214"/>
    </location>
    <ligand>
        <name>GTP</name>
        <dbReference type="ChEBI" id="CHEBI:37565"/>
    </ligand>
</feature>
<sequence length="441" mass="49168">MTERDRKQSVAQENAILVKLLDPQGEYSADPLEELDGLATTAGTTVVGKLTQRRDKPDPGTYLGKGKIEELKLCADASGADVIIFDNELSPGQTRNLEKETERKVIDRTELILDIFATHAQTLESRLAVELAQLEYSLPRLKRMWSHLDRIKMGVGMRGPGEKQLEVDRRLVEKRIRDLKDDLEKVSKRRERQVSARRESMTISLVGYTNAGKSTLMNRLTNAEVLSADMLFATLDTRTRRWRLPHWGPVLLSDTVGFIRDLPHRLIASFKATLEEANQADLLLHIADASNPEVDQQIDAVYDVLAEIGIEKKDTLLVLNKIDRIEDPRSLEQLQARYPQAVPVSAFTGEGGEKLAIAVSDALSKSFSDVEIEAEVGNGKLVAYLATHGEVVSKRYGDERLFVHCRIPTAHLGRIENQNPDAIIRPYNEATSTSDAVGDVA</sequence>
<dbReference type="InterPro" id="IPR016496">
    <property type="entry name" value="GTPase_HflX"/>
</dbReference>
<dbReference type="SUPFAM" id="SSF52540">
    <property type="entry name" value="P-loop containing nucleoside triphosphate hydrolases"/>
    <property type="match status" value="1"/>
</dbReference>
<evidence type="ECO:0000256" key="2">
    <source>
        <dbReference type="ARBA" id="ARBA00022723"/>
    </source>
</evidence>
<protein>
    <recommendedName>
        <fullName evidence="6">GTPase HflX</fullName>
    </recommendedName>
    <alternativeName>
        <fullName evidence="6">GTP-binding protein HflX</fullName>
    </alternativeName>
</protein>
<comment type="cofactor">
    <cofactor evidence="8">
        <name>Mg(2+)</name>
        <dbReference type="ChEBI" id="CHEBI:18420"/>
    </cofactor>
</comment>
<dbReference type="CDD" id="cd01878">
    <property type="entry name" value="HflX"/>
    <property type="match status" value="1"/>
</dbReference>
<dbReference type="InterPro" id="IPR006073">
    <property type="entry name" value="GTP-bd"/>
</dbReference>
<dbReference type="InterPro" id="IPR032305">
    <property type="entry name" value="GTP-bd_M"/>
</dbReference>
<keyword evidence="9" id="KW-0175">Coiled coil</keyword>